<protein>
    <submittedName>
        <fullName evidence="7">ABC transporter permease</fullName>
    </submittedName>
</protein>
<keyword evidence="4 6" id="KW-1133">Transmembrane helix</keyword>
<proteinExistence type="predicted"/>
<evidence type="ECO:0000256" key="1">
    <source>
        <dbReference type="ARBA" id="ARBA00004429"/>
    </source>
</evidence>
<organism evidence="7">
    <name type="scientific">Pseudomonas aeruginosa</name>
    <dbReference type="NCBI Taxonomy" id="287"/>
    <lineage>
        <taxon>Bacteria</taxon>
        <taxon>Pseudomonadati</taxon>
        <taxon>Pseudomonadota</taxon>
        <taxon>Gammaproteobacteria</taxon>
        <taxon>Pseudomonadales</taxon>
        <taxon>Pseudomonadaceae</taxon>
        <taxon>Pseudomonas</taxon>
    </lineage>
</organism>
<reference evidence="7" key="1">
    <citation type="submission" date="2019-11" db="EMBL/GenBank/DDBJ databases">
        <title>Genomes of ocular Pseudomonas aeruginosa isolates.</title>
        <authorList>
            <person name="Khan M."/>
            <person name="Rice S.A."/>
            <person name="Willcox M.D.P."/>
            <person name="Stapleton F."/>
        </authorList>
    </citation>
    <scope>NUCLEOTIDE SEQUENCE</scope>
    <source>
        <strain evidence="7">PA206</strain>
    </source>
</reference>
<evidence type="ECO:0000313" key="7">
    <source>
        <dbReference type="EMBL" id="MUI61753.1"/>
    </source>
</evidence>
<evidence type="ECO:0000256" key="4">
    <source>
        <dbReference type="ARBA" id="ARBA00022989"/>
    </source>
</evidence>
<dbReference type="AlphaFoldDB" id="A0A6A9KFF9"/>
<evidence type="ECO:0000256" key="3">
    <source>
        <dbReference type="ARBA" id="ARBA00022692"/>
    </source>
</evidence>
<evidence type="ECO:0000256" key="6">
    <source>
        <dbReference type="SAM" id="Phobius"/>
    </source>
</evidence>
<dbReference type="Pfam" id="PF02653">
    <property type="entry name" value="BPD_transp_2"/>
    <property type="match status" value="1"/>
</dbReference>
<evidence type="ECO:0000256" key="2">
    <source>
        <dbReference type="ARBA" id="ARBA00022475"/>
    </source>
</evidence>
<feature type="transmembrane region" description="Helical" evidence="6">
    <location>
        <begin position="93"/>
        <end position="109"/>
    </location>
</feature>
<comment type="caution">
    <text evidence="7">The sequence shown here is derived from an EMBL/GenBank/DDBJ whole genome shotgun (WGS) entry which is preliminary data.</text>
</comment>
<feature type="transmembrane region" description="Helical" evidence="6">
    <location>
        <begin position="245"/>
        <end position="269"/>
    </location>
</feature>
<feature type="transmembrane region" description="Helical" evidence="6">
    <location>
        <begin position="323"/>
        <end position="346"/>
    </location>
</feature>
<dbReference type="CDD" id="cd06580">
    <property type="entry name" value="TM_PBP1_transp_TpRbsC_like"/>
    <property type="match status" value="1"/>
</dbReference>
<feature type="transmembrane region" description="Helical" evidence="6">
    <location>
        <begin position="115"/>
        <end position="138"/>
    </location>
</feature>
<name>A0A6A9KFF9_PSEAI</name>
<dbReference type="EMBL" id="WOAJ01000018">
    <property type="protein sequence ID" value="MUI61753.1"/>
    <property type="molecule type" value="Genomic_DNA"/>
</dbReference>
<sequence>MLLSLEPRGRQSRWMLLASPLLAGLLTLLCGALLFACLGHDPWQTLHTVLVQPVSDLYGLGELLVKAMPILLCALGLALAYQARVWNIGAEGQLLVGALAGSAVAIQLLDWQSRWALAWVLLAGTGAGALWAGFAAWLRTRFNANEILTTIMLNYIALNLLLYGVHGPLKDPDGFNFPQSALFGEASRLPALFEDSRVHLGALFGLLALAAVWVLAQRSFLGFQVRVLGLDRRAAGFVGFREKRLVWFVLLFSGALAGLAGVCEVAGPIGQLVPQVSPGYGYAAITVAFLGRLNPFGILCASLLMALLYLGGEAAQMSLNLPLALTGLFQGMMLFFLLACDVLILYRPRLHGRWRKRPALRDALA</sequence>
<accession>A0A6A9KFF9</accession>
<keyword evidence="5 6" id="KW-0472">Membrane</keyword>
<dbReference type="InterPro" id="IPR001851">
    <property type="entry name" value="ABC_transp_permease"/>
</dbReference>
<dbReference type="PANTHER" id="PTHR47089:SF1">
    <property type="entry name" value="GUANOSINE ABC TRANSPORTER PERMEASE PROTEIN NUPP"/>
    <property type="match status" value="1"/>
</dbReference>
<feature type="transmembrane region" description="Helical" evidence="6">
    <location>
        <begin position="147"/>
        <end position="165"/>
    </location>
</feature>
<evidence type="ECO:0000256" key="5">
    <source>
        <dbReference type="ARBA" id="ARBA00023136"/>
    </source>
</evidence>
<gene>
    <name evidence="7" type="ORF">GNQ20_28465</name>
</gene>
<feature type="transmembrane region" description="Helical" evidence="6">
    <location>
        <begin position="63"/>
        <end position="81"/>
    </location>
</feature>
<feature type="transmembrane region" description="Helical" evidence="6">
    <location>
        <begin position="281"/>
        <end position="311"/>
    </location>
</feature>
<keyword evidence="3 6" id="KW-0812">Transmembrane</keyword>
<feature type="transmembrane region" description="Helical" evidence="6">
    <location>
        <begin position="198"/>
        <end position="216"/>
    </location>
</feature>
<keyword evidence="2" id="KW-1003">Cell membrane</keyword>
<dbReference type="GO" id="GO:0022857">
    <property type="term" value="F:transmembrane transporter activity"/>
    <property type="evidence" value="ECO:0007669"/>
    <property type="project" value="InterPro"/>
</dbReference>
<dbReference type="PANTHER" id="PTHR47089">
    <property type="entry name" value="ABC TRANSPORTER, PERMEASE PROTEIN"/>
    <property type="match status" value="1"/>
</dbReference>
<dbReference type="GO" id="GO:0005886">
    <property type="term" value="C:plasma membrane"/>
    <property type="evidence" value="ECO:0007669"/>
    <property type="project" value="UniProtKB-SubCell"/>
</dbReference>
<comment type="subcellular location">
    <subcellularLocation>
        <location evidence="1">Cell inner membrane</location>
        <topology evidence="1">Multi-pass membrane protein</topology>
    </subcellularLocation>
</comment>
<dbReference type="RefSeq" id="WP_033968136.1">
    <property type="nucleotide sequence ID" value="NZ_BSBA01000038.1"/>
</dbReference>